<gene>
    <name evidence="7" type="ORF">TP2_12885</name>
</gene>
<feature type="transmembrane region" description="Helical" evidence="6">
    <location>
        <begin position="12"/>
        <end position="36"/>
    </location>
</feature>
<dbReference type="InterPro" id="IPR002293">
    <property type="entry name" value="AA/rel_permease1"/>
</dbReference>
<evidence type="ECO:0000256" key="4">
    <source>
        <dbReference type="ARBA" id="ARBA00022989"/>
    </source>
</evidence>
<reference evidence="7 8" key="1">
    <citation type="submission" date="2013-07" db="EMBL/GenBank/DDBJ databases">
        <title>Thioclava pacifica DSM 10166 Genome Sequencing.</title>
        <authorList>
            <person name="Lai Q."/>
            <person name="Shao Z."/>
        </authorList>
    </citation>
    <scope>NUCLEOTIDE SEQUENCE [LARGE SCALE GENOMIC DNA]</scope>
    <source>
        <strain evidence="7 8">DSM 10166</strain>
    </source>
</reference>
<feature type="transmembrane region" description="Helical" evidence="6">
    <location>
        <begin position="42"/>
        <end position="63"/>
    </location>
</feature>
<evidence type="ECO:0000256" key="5">
    <source>
        <dbReference type="ARBA" id="ARBA00023136"/>
    </source>
</evidence>
<evidence type="ECO:0000313" key="7">
    <source>
        <dbReference type="EMBL" id="KEO51284.1"/>
    </source>
</evidence>
<keyword evidence="2" id="KW-1003">Cell membrane</keyword>
<dbReference type="PIRSF" id="PIRSF006060">
    <property type="entry name" value="AA_transporter"/>
    <property type="match status" value="1"/>
</dbReference>
<dbReference type="Gene3D" id="1.20.1740.10">
    <property type="entry name" value="Amino acid/polyamine transporter I"/>
    <property type="match status" value="1"/>
</dbReference>
<dbReference type="PANTHER" id="PTHR42770:SF11">
    <property type="entry name" value="INNER MEMBRANE TRANSPORT PROTEIN YBAT"/>
    <property type="match status" value="1"/>
</dbReference>
<comment type="caution">
    <text evidence="7">The sequence shown here is derived from an EMBL/GenBank/DDBJ whole genome shotgun (WGS) entry which is preliminary data.</text>
</comment>
<evidence type="ECO:0000256" key="2">
    <source>
        <dbReference type="ARBA" id="ARBA00022475"/>
    </source>
</evidence>
<dbReference type="OrthoDB" id="7065842at2"/>
<feature type="transmembrane region" description="Helical" evidence="6">
    <location>
        <begin position="340"/>
        <end position="361"/>
    </location>
</feature>
<keyword evidence="3 6" id="KW-0812">Transmembrane</keyword>
<dbReference type="GO" id="GO:0005886">
    <property type="term" value="C:plasma membrane"/>
    <property type="evidence" value="ECO:0007669"/>
    <property type="project" value="UniProtKB-SubCell"/>
</dbReference>
<dbReference type="RefSeq" id="WP_038079413.1">
    <property type="nucleotide sequence ID" value="NZ_AUND01000039.1"/>
</dbReference>
<dbReference type="InterPro" id="IPR050367">
    <property type="entry name" value="APC_superfamily"/>
</dbReference>
<feature type="transmembrane region" description="Helical" evidence="6">
    <location>
        <begin position="221"/>
        <end position="241"/>
    </location>
</feature>
<feature type="transmembrane region" description="Helical" evidence="6">
    <location>
        <begin position="150"/>
        <end position="170"/>
    </location>
</feature>
<sequence>MRSETHLKRRLGPVLMIGYGVGVMVGAGIYVLVGAVAAQAGIWAPLAFALAGLIATPSALSYAELSSRIPEAAGEAAYVEEGLGSHALGVLVGLGIVAAGTISAAAVLRGGAGYLTLLLPLPNEVVMVGLGLALIGVACLGVLESVSFAAVLTLIEVTGLALVIWAGFSVEPSPDLSPLPTPHWPGIAAAASLAFFAFIGFEDMVNMSEEMRNPTHDMPRAILGALAITTVLYLGVSWAAVRAVPLAELSASEQPLALVWQSAGHGPQLLAAIAVAAALNGVLAQVVMAARVLYGLGRRAPALSVFHAAHPRLGTPVLATVLSGAGMIALALSAPVEQLAGASAMVLLGVFLLVNLALIVLKRRSAFAPFRVPMAVPVLGASFAGAALIAALGGFA</sequence>
<feature type="transmembrane region" description="Helical" evidence="6">
    <location>
        <begin position="182"/>
        <end position="201"/>
    </location>
</feature>
<keyword evidence="4 6" id="KW-1133">Transmembrane helix</keyword>
<dbReference type="GO" id="GO:0022857">
    <property type="term" value="F:transmembrane transporter activity"/>
    <property type="evidence" value="ECO:0007669"/>
    <property type="project" value="InterPro"/>
</dbReference>
<keyword evidence="5 6" id="KW-0472">Membrane</keyword>
<feature type="transmembrane region" description="Helical" evidence="6">
    <location>
        <begin position="315"/>
        <end position="334"/>
    </location>
</feature>
<comment type="subcellular location">
    <subcellularLocation>
        <location evidence="1">Cell membrane</location>
        <topology evidence="1">Multi-pass membrane protein</topology>
    </subcellularLocation>
</comment>
<protein>
    <recommendedName>
        <fullName evidence="9">Amino acid permease</fullName>
    </recommendedName>
</protein>
<dbReference type="PANTHER" id="PTHR42770">
    <property type="entry name" value="AMINO ACID TRANSPORTER-RELATED"/>
    <property type="match status" value="1"/>
</dbReference>
<feature type="transmembrane region" description="Helical" evidence="6">
    <location>
        <begin position="83"/>
        <end position="105"/>
    </location>
</feature>
<dbReference type="EMBL" id="AUND01000039">
    <property type="protein sequence ID" value="KEO51284.1"/>
    <property type="molecule type" value="Genomic_DNA"/>
</dbReference>
<evidence type="ECO:0000256" key="1">
    <source>
        <dbReference type="ARBA" id="ARBA00004651"/>
    </source>
</evidence>
<organism evidence="7 8">
    <name type="scientific">Thioclava pacifica DSM 10166</name>
    <dbReference type="NCBI Taxonomy" id="1353537"/>
    <lineage>
        <taxon>Bacteria</taxon>
        <taxon>Pseudomonadati</taxon>
        <taxon>Pseudomonadota</taxon>
        <taxon>Alphaproteobacteria</taxon>
        <taxon>Rhodobacterales</taxon>
        <taxon>Paracoccaceae</taxon>
        <taxon>Thioclava</taxon>
    </lineage>
</organism>
<evidence type="ECO:0000256" key="6">
    <source>
        <dbReference type="SAM" id="Phobius"/>
    </source>
</evidence>
<keyword evidence="8" id="KW-1185">Reference proteome</keyword>
<evidence type="ECO:0008006" key="9">
    <source>
        <dbReference type="Google" id="ProtNLM"/>
    </source>
</evidence>
<dbReference type="eggNOG" id="COG0531">
    <property type="taxonomic scope" value="Bacteria"/>
</dbReference>
<evidence type="ECO:0000313" key="8">
    <source>
        <dbReference type="Proteomes" id="UP000027432"/>
    </source>
</evidence>
<name>A0A074J455_9RHOB</name>
<accession>A0A074J455</accession>
<dbReference type="AlphaFoldDB" id="A0A074J455"/>
<evidence type="ECO:0000256" key="3">
    <source>
        <dbReference type="ARBA" id="ARBA00022692"/>
    </source>
</evidence>
<feature type="transmembrane region" description="Helical" evidence="6">
    <location>
        <begin position="125"/>
        <end position="143"/>
    </location>
</feature>
<dbReference type="Proteomes" id="UP000027432">
    <property type="component" value="Unassembled WGS sequence"/>
</dbReference>
<proteinExistence type="predicted"/>
<feature type="transmembrane region" description="Helical" evidence="6">
    <location>
        <begin position="373"/>
        <end position="395"/>
    </location>
</feature>
<feature type="transmembrane region" description="Helical" evidence="6">
    <location>
        <begin position="269"/>
        <end position="294"/>
    </location>
</feature>
<dbReference type="Pfam" id="PF13520">
    <property type="entry name" value="AA_permease_2"/>
    <property type="match status" value="1"/>
</dbReference>
<dbReference type="STRING" id="1353537.TP2_12885"/>